<sequence>MVDVNRFCTSYQVQS</sequence>
<dbReference type="EMBL" id="GBRH01223857">
    <property type="protein sequence ID" value="JAD74038.1"/>
    <property type="molecule type" value="Transcribed_RNA"/>
</dbReference>
<proteinExistence type="predicted"/>
<name>A0A0A9CHU9_ARUDO</name>
<protein>
    <submittedName>
        <fullName evidence="1">Uncharacterized protein</fullName>
    </submittedName>
</protein>
<reference evidence="1" key="2">
    <citation type="journal article" date="2015" name="Data Brief">
        <title>Shoot transcriptome of the giant reed, Arundo donax.</title>
        <authorList>
            <person name="Barrero R.A."/>
            <person name="Guerrero F.D."/>
            <person name="Moolhuijzen P."/>
            <person name="Goolsby J.A."/>
            <person name="Tidwell J."/>
            <person name="Bellgard S.E."/>
            <person name="Bellgard M.I."/>
        </authorList>
    </citation>
    <scope>NUCLEOTIDE SEQUENCE</scope>
    <source>
        <tissue evidence="1">Shoot tissue taken approximately 20 cm above the soil surface</tissue>
    </source>
</reference>
<organism evidence="1">
    <name type="scientific">Arundo donax</name>
    <name type="common">Giant reed</name>
    <name type="synonym">Donax arundinaceus</name>
    <dbReference type="NCBI Taxonomy" id="35708"/>
    <lineage>
        <taxon>Eukaryota</taxon>
        <taxon>Viridiplantae</taxon>
        <taxon>Streptophyta</taxon>
        <taxon>Embryophyta</taxon>
        <taxon>Tracheophyta</taxon>
        <taxon>Spermatophyta</taxon>
        <taxon>Magnoliopsida</taxon>
        <taxon>Liliopsida</taxon>
        <taxon>Poales</taxon>
        <taxon>Poaceae</taxon>
        <taxon>PACMAD clade</taxon>
        <taxon>Arundinoideae</taxon>
        <taxon>Arundineae</taxon>
        <taxon>Arundo</taxon>
    </lineage>
</organism>
<evidence type="ECO:0000313" key="1">
    <source>
        <dbReference type="EMBL" id="JAD74038.1"/>
    </source>
</evidence>
<accession>A0A0A9CHU9</accession>
<reference evidence="1" key="1">
    <citation type="submission" date="2014-09" db="EMBL/GenBank/DDBJ databases">
        <authorList>
            <person name="Magalhaes I.L.F."/>
            <person name="Oliveira U."/>
            <person name="Santos F.R."/>
            <person name="Vidigal T.H.D.A."/>
            <person name="Brescovit A.D."/>
            <person name="Santos A.J."/>
        </authorList>
    </citation>
    <scope>NUCLEOTIDE SEQUENCE</scope>
    <source>
        <tissue evidence="1">Shoot tissue taken approximately 20 cm above the soil surface</tissue>
    </source>
</reference>